<keyword evidence="4" id="KW-1185">Reference proteome</keyword>
<reference evidence="3" key="1">
    <citation type="submission" date="2021-11" db="EMBL/GenBank/DDBJ databases">
        <authorList>
            <person name="Qingchun L."/>
            <person name="Dong Z."/>
            <person name="Zongwei Q."/>
            <person name="Jia Z."/>
            <person name="Duotao L."/>
        </authorList>
    </citation>
    <scope>NUCLEOTIDE SEQUENCE</scope>
    <source>
        <strain evidence="3">WLY-B-L2</strain>
    </source>
</reference>
<keyword evidence="2" id="KW-0812">Transmembrane</keyword>
<evidence type="ECO:0000313" key="4">
    <source>
        <dbReference type="Proteomes" id="UP001165422"/>
    </source>
</evidence>
<dbReference type="Proteomes" id="UP001165422">
    <property type="component" value="Unassembled WGS sequence"/>
</dbReference>
<evidence type="ECO:0000256" key="2">
    <source>
        <dbReference type="SAM" id="Phobius"/>
    </source>
</evidence>
<sequence length="343" mass="37030">MKNSSKSKKTIFLAVVIVLILIAAVFGRLLFWQSSYSVPEYKFTVGLFEKIIKAQDTGGTAQLTKDEVNQIISLYFKEYRGSDITVKAVEADFDGDNIKFYVPSAYKGFDVLVTSEGTLSKENDEIRYTPKYFKAGKIALPKSYILKKLSTRLKNKGAVEQNSIVVSTKGFPVGITALSVKDNRLLVTLEKRKLNIEDILKGKLQSIEDIIKKYSSLKNSNLSTKTNVVSGEGTGTGNSGSSTGTSLGSASSGERQQALARVINGLSAASGAVNTGAQKAVISQMMSVVGSMKDPSYNPYSAESSVRSMYSKLSSSEKTQLKAAVFSNVDASSASILYNMIGK</sequence>
<organism evidence="3 4">
    <name type="scientific">Clostridium aromativorans</name>
    <dbReference type="NCBI Taxonomy" id="2836848"/>
    <lineage>
        <taxon>Bacteria</taxon>
        <taxon>Bacillati</taxon>
        <taxon>Bacillota</taxon>
        <taxon>Clostridia</taxon>
        <taxon>Eubacteriales</taxon>
        <taxon>Clostridiaceae</taxon>
        <taxon>Clostridium</taxon>
    </lineage>
</organism>
<feature type="region of interest" description="Disordered" evidence="1">
    <location>
        <begin position="228"/>
        <end position="251"/>
    </location>
</feature>
<proteinExistence type="predicted"/>
<keyword evidence="2" id="KW-0472">Membrane</keyword>
<feature type="transmembrane region" description="Helical" evidence="2">
    <location>
        <begin position="12"/>
        <end position="32"/>
    </location>
</feature>
<accession>A0ABS8N949</accession>
<keyword evidence="2" id="KW-1133">Transmembrane helix</keyword>
<dbReference type="RefSeq" id="WP_229981966.1">
    <property type="nucleotide sequence ID" value="NZ_JAJJPB010000028.1"/>
</dbReference>
<name>A0ABS8N949_9CLOT</name>
<protein>
    <submittedName>
        <fullName evidence="3">DUF2140 domain-containing protein</fullName>
    </submittedName>
</protein>
<feature type="compositionally biased region" description="Low complexity" evidence="1">
    <location>
        <begin position="239"/>
        <end position="251"/>
    </location>
</feature>
<evidence type="ECO:0000256" key="1">
    <source>
        <dbReference type="SAM" id="MobiDB-lite"/>
    </source>
</evidence>
<gene>
    <name evidence="3" type="ORF">LN736_15870</name>
</gene>
<evidence type="ECO:0000313" key="3">
    <source>
        <dbReference type="EMBL" id="MCC9296333.1"/>
    </source>
</evidence>
<dbReference type="EMBL" id="JAJJPB010000028">
    <property type="protein sequence ID" value="MCC9296333.1"/>
    <property type="molecule type" value="Genomic_DNA"/>
</dbReference>
<comment type="caution">
    <text evidence="3">The sequence shown here is derived from an EMBL/GenBank/DDBJ whole genome shotgun (WGS) entry which is preliminary data.</text>
</comment>